<keyword evidence="2" id="KW-0862">Zinc</keyword>
<evidence type="ECO:0008006" key="6">
    <source>
        <dbReference type="Google" id="ProtNLM"/>
    </source>
</evidence>
<dbReference type="Gene3D" id="1.10.1170.10">
    <property type="entry name" value="Inhibitor Of Apoptosis Protein (2mihbC-IAP-1), Chain A"/>
    <property type="match status" value="2"/>
</dbReference>
<feature type="compositionally biased region" description="Polar residues" evidence="3">
    <location>
        <begin position="638"/>
        <end position="654"/>
    </location>
</feature>
<feature type="region of interest" description="Disordered" evidence="3">
    <location>
        <begin position="229"/>
        <end position="262"/>
    </location>
</feature>
<feature type="region of interest" description="Disordered" evidence="3">
    <location>
        <begin position="298"/>
        <end position="472"/>
    </location>
</feature>
<organism evidence="4 5">
    <name type="scientific">Extremus antarcticus</name>
    <dbReference type="NCBI Taxonomy" id="702011"/>
    <lineage>
        <taxon>Eukaryota</taxon>
        <taxon>Fungi</taxon>
        <taxon>Dikarya</taxon>
        <taxon>Ascomycota</taxon>
        <taxon>Pezizomycotina</taxon>
        <taxon>Dothideomycetes</taxon>
        <taxon>Dothideomycetidae</taxon>
        <taxon>Mycosphaerellales</taxon>
        <taxon>Extremaceae</taxon>
        <taxon>Extremus</taxon>
    </lineage>
</organism>
<dbReference type="SMART" id="SM00238">
    <property type="entry name" value="BIR"/>
    <property type="match status" value="2"/>
</dbReference>
<evidence type="ECO:0000313" key="5">
    <source>
        <dbReference type="Proteomes" id="UP001271007"/>
    </source>
</evidence>
<comment type="caution">
    <text evidence="4">The sequence shown here is derived from an EMBL/GenBank/DDBJ whole genome shotgun (WGS) entry which is preliminary data.</text>
</comment>
<dbReference type="PANTHER" id="PTHR46771:SF5">
    <property type="entry name" value="DETERIN"/>
    <property type="match status" value="1"/>
</dbReference>
<dbReference type="SUPFAM" id="SSF57924">
    <property type="entry name" value="Inhibitor of apoptosis (IAP) repeat"/>
    <property type="match status" value="2"/>
</dbReference>
<feature type="compositionally biased region" description="Polar residues" evidence="3">
    <location>
        <begin position="666"/>
        <end position="676"/>
    </location>
</feature>
<feature type="compositionally biased region" description="Polar residues" evidence="3">
    <location>
        <begin position="1"/>
        <end position="11"/>
    </location>
</feature>
<evidence type="ECO:0000256" key="1">
    <source>
        <dbReference type="ARBA" id="ARBA00022723"/>
    </source>
</evidence>
<evidence type="ECO:0000313" key="4">
    <source>
        <dbReference type="EMBL" id="KAK3056605.1"/>
    </source>
</evidence>
<feature type="compositionally biased region" description="Low complexity" evidence="3">
    <location>
        <begin position="388"/>
        <end position="401"/>
    </location>
</feature>
<protein>
    <recommendedName>
        <fullName evidence="6">BIR-domain-containing protein</fullName>
    </recommendedName>
</protein>
<dbReference type="InterPro" id="IPR001370">
    <property type="entry name" value="BIR_rpt"/>
</dbReference>
<accession>A0AAJ0LV88</accession>
<name>A0AAJ0LV88_9PEZI</name>
<feature type="compositionally biased region" description="Basic residues" evidence="3">
    <location>
        <begin position="551"/>
        <end position="566"/>
    </location>
</feature>
<dbReference type="CDD" id="cd00022">
    <property type="entry name" value="BIR"/>
    <property type="match status" value="2"/>
</dbReference>
<dbReference type="Pfam" id="PF00653">
    <property type="entry name" value="BIR"/>
    <property type="match status" value="2"/>
</dbReference>
<dbReference type="GO" id="GO:0046872">
    <property type="term" value="F:metal ion binding"/>
    <property type="evidence" value="ECO:0007669"/>
    <property type="project" value="UniProtKB-KW"/>
</dbReference>
<dbReference type="EMBL" id="JAWDJX010000005">
    <property type="protein sequence ID" value="KAK3056605.1"/>
    <property type="molecule type" value="Genomic_DNA"/>
</dbReference>
<feature type="compositionally biased region" description="Low complexity" evidence="3">
    <location>
        <begin position="364"/>
        <end position="375"/>
    </location>
</feature>
<dbReference type="AlphaFoldDB" id="A0AAJ0LV88"/>
<feature type="compositionally biased region" description="Low complexity" evidence="3">
    <location>
        <begin position="608"/>
        <end position="618"/>
    </location>
</feature>
<feature type="compositionally biased region" description="Basic residues" evidence="3">
    <location>
        <begin position="231"/>
        <end position="241"/>
    </location>
</feature>
<feature type="compositionally biased region" description="Low complexity" evidence="3">
    <location>
        <begin position="567"/>
        <end position="577"/>
    </location>
</feature>
<keyword evidence="1" id="KW-0479">Metal-binding</keyword>
<proteinExistence type="predicted"/>
<feature type="compositionally biased region" description="Basic and acidic residues" evidence="3">
    <location>
        <begin position="594"/>
        <end position="607"/>
    </location>
</feature>
<feature type="compositionally biased region" description="Low complexity" evidence="3">
    <location>
        <begin position="242"/>
        <end position="256"/>
    </location>
</feature>
<evidence type="ECO:0000256" key="2">
    <source>
        <dbReference type="ARBA" id="ARBA00022833"/>
    </source>
</evidence>
<keyword evidence="5" id="KW-1185">Reference proteome</keyword>
<sequence length="829" mass="89067">MASSPTSNKAMQSFAARHNTFTVPHQLSKRRASNTSSSKKKGANVVEWPHEKPSSEDLARAGFFYRPAQDSTDNVQCFHCTVKLDGWEPSDDPVKEHLAHSGNCNWALSCRAGAIAQQHVDTAEDPMSEELIAARRGTFEKGASWPHESKRGWKCKVGKMIEAGWCYDPAPAEAADMGEEEEADGVTCFYCNLSLDGWEPKDDPKVEHQRRSPGCAFFALVEKYGGGVQKKTAKGRGKKGTSRASTASKASSRLSTQSAISTFSQEPSFADIGMGLEADVETEMEGAAMDDSIMSTASQATTTGATKGKKKAGRAKAAPKGAKGRKRAGTVDSQVEAGPIYPDLGAQSQSQAQDEDDLRLSSQAPPLEEAAPAPAKKGRKVASKQPQVDSSVVEVSSMDVSGAPKKTRGRKPKAQPEPEPETQPEARDYSDVSAQLQEELERTMDFDAQPDLDDTTPQPEEIVRPKRGAKRTSDGLVKKYEVERNVSAVIVEFPVPPKPAVGAKGKKARQASKQMAAAVEESLPEAEQEQPNWTREDAVMSDVEVVVTKPTKAKKAPTKGKGRKASSTRSSRSSKATVVDTEPEQPETQEDLDRDEREIEAELERIAAEQAALQAEQENTADFEPSPSHKHVAEIPSAASSKAGSRRQSTQAKPSSPPQLPPMDFTTKNATPSPTSSDKENQPSSAFVPLTAKQTTAPAILLSPTKTTRIPLAPGTPNRALLSPSKRLLSPTKQLRQLASTQPWQPIDLENVLLMSPQPTPGTLATRLAGAAGALTTPEKGLTVEGWVMLQAEKAEGELRRKCEEMVGVFEREGVRALGGLQGIVVGGA</sequence>
<feature type="region of interest" description="Disordered" evidence="3">
    <location>
        <begin position="496"/>
        <end position="719"/>
    </location>
</feature>
<reference evidence="4" key="1">
    <citation type="submission" date="2023-04" db="EMBL/GenBank/DDBJ databases">
        <title>Black Yeasts Isolated from many extreme environments.</title>
        <authorList>
            <person name="Coleine C."/>
            <person name="Stajich J.E."/>
            <person name="Selbmann L."/>
        </authorList>
    </citation>
    <scope>NUCLEOTIDE SEQUENCE</scope>
    <source>
        <strain evidence="4">CCFEE 5312</strain>
    </source>
</reference>
<feature type="region of interest" description="Disordered" evidence="3">
    <location>
        <begin position="1"/>
        <end position="52"/>
    </location>
</feature>
<feature type="compositionally biased region" description="Basic residues" evidence="3">
    <location>
        <begin position="27"/>
        <end position="42"/>
    </location>
</feature>
<evidence type="ECO:0000256" key="3">
    <source>
        <dbReference type="SAM" id="MobiDB-lite"/>
    </source>
</evidence>
<dbReference type="InterPro" id="IPR051190">
    <property type="entry name" value="Baculoviral_IAP"/>
</dbReference>
<dbReference type="PANTHER" id="PTHR46771">
    <property type="entry name" value="DETERIN"/>
    <property type="match status" value="1"/>
</dbReference>
<dbReference type="Proteomes" id="UP001271007">
    <property type="component" value="Unassembled WGS sequence"/>
</dbReference>
<dbReference type="PROSITE" id="PS50143">
    <property type="entry name" value="BIR_REPEAT_2"/>
    <property type="match status" value="2"/>
</dbReference>
<gene>
    <name evidence="4" type="ORF">LTR09_002398</name>
</gene>
<feature type="compositionally biased region" description="Acidic residues" evidence="3">
    <location>
        <begin position="581"/>
        <end position="593"/>
    </location>
</feature>